<dbReference type="Gene3D" id="3.50.50.60">
    <property type="entry name" value="FAD/NAD(P)-binding domain"/>
    <property type="match status" value="1"/>
</dbReference>
<dbReference type="Pfam" id="PF04820">
    <property type="entry name" value="Trp_halogenase"/>
    <property type="match status" value="1"/>
</dbReference>
<organism evidence="1 2">
    <name type="scientific">Candidatus Paraluminiphilus aquimaris</name>
    <dbReference type="NCBI Taxonomy" id="2518994"/>
    <lineage>
        <taxon>Bacteria</taxon>
        <taxon>Pseudomonadati</taxon>
        <taxon>Pseudomonadota</taxon>
        <taxon>Gammaproteobacteria</taxon>
        <taxon>Cellvibrionales</taxon>
        <taxon>Halieaceae</taxon>
        <taxon>Candidatus Paraluminiphilus</taxon>
    </lineage>
</organism>
<evidence type="ECO:0000313" key="2">
    <source>
        <dbReference type="Proteomes" id="UP001317963"/>
    </source>
</evidence>
<dbReference type="InterPro" id="IPR006905">
    <property type="entry name" value="Flavin_halogenase"/>
</dbReference>
<dbReference type="RefSeq" id="WP_279241526.1">
    <property type="nucleotide sequence ID" value="NZ_CP036501.1"/>
</dbReference>
<accession>A0ABY6Q8X1</accession>
<dbReference type="InterPro" id="IPR036188">
    <property type="entry name" value="FAD/NAD-bd_sf"/>
</dbReference>
<dbReference type="PANTHER" id="PTHR43747:SF4">
    <property type="entry name" value="FLAVIN-DEPENDENT TRYPTOPHAN HALOGENASE"/>
    <property type="match status" value="1"/>
</dbReference>
<dbReference type="Proteomes" id="UP001317963">
    <property type="component" value="Chromosome"/>
</dbReference>
<keyword evidence="2" id="KW-1185">Reference proteome</keyword>
<dbReference type="SUPFAM" id="SSF51905">
    <property type="entry name" value="FAD/NAD(P)-binding domain"/>
    <property type="match status" value="1"/>
</dbReference>
<dbReference type="InterPro" id="IPR033856">
    <property type="entry name" value="Trp_halogen"/>
</dbReference>
<dbReference type="PIRSF" id="PIRSF011396">
    <property type="entry name" value="Trp_halogenase"/>
    <property type="match status" value="1"/>
</dbReference>
<evidence type="ECO:0000313" key="1">
    <source>
        <dbReference type="EMBL" id="UZP75059.1"/>
    </source>
</evidence>
<sequence length="522" mass="58281">MAQHDIKDIVIVGGGTAGWLTANIIAARFCPEKGRGLQVTLVESPNVPTVGVGEGTWPSMRTTLKDIGIAEADFIRSCDASLKQGTWFKDWITTGDTPYYHPFSLPEGFDTVNLAEHWLAGAAGNVPFAEAVTPQYAVCELGRAPKQIGIPNYAYTVNYGYHLDAGKFAALLTKNATEKLGVKHLHADVVSVNTDENGYITGVVTEQAGEICGDLFIDCSGFQSLLLGQHYGTEQVSVESILFNNAAVAVQVPYPDETTPIATTTHSTAQKNGWVWDIGLQHRRGVGHVFSKDFQSHEETLQVLDQYLKDTGRSKGLEDLNPRLLSFDPGYREKFWVKNCLGIGLSAGFIEPLEASALVLVELSAAALANQMPRDRSDMTVIADRFNREFEGRWSQIIDFLKLHYVLSKRDDSAYWTRNRAPASIPDTLQENLIVWANRAPWYHDDLRRDEMFPAASYQYVLYGMGFESRLTFDALRSSEDKRSMAKQLFAETQKKAQKYGQFLPPTRFLMNQIREQDFARI</sequence>
<dbReference type="PANTHER" id="PTHR43747">
    <property type="entry name" value="FAD-BINDING PROTEIN"/>
    <property type="match status" value="1"/>
</dbReference>
<dbReference type="InterPro" id="IPR050816">
    <property type="entry name" value="Flavin-dep_Halogenase_NPB"/>
</dbReference>
<gene>
    <name evidence="1" type="ORF">E0F26_10050</name>
</gene>
<proteinExistence type="predicted"/>
<protein>
    <submittedName>
        <fullName evidence="1">Tryptophan 7-halogenase</fullName>
    </submittedName>
</protein>
<name>A0ABY6Q8X1_9GAMM</name>
<dbReference type="EMBL" id="CP036501">
    <property type="protein sequence ID" value="UZP75059.1"/>
    <property type="molecule type" value="Genomic_DNA"/>
</dbReference>
<reference evidence="1 2" key="1">
    <citation type="submission" date="2019-02" db="EMBL/GenBank/DDBJ databases">
        <title>Halieaceae_genomes.</title>
        <authorList>
            <person name="Li S.-H."/>
        </authorList>
    </citation>
    <scope>NUCLEOTIDE SEQUENCE [LARGE SCALE GENOMIC DNA]</scope>
    <source>
        <strain evidence="1 2">JH123</strain>
    </source>
</reference>